<keyword evidence="8 14" id="KW-1133">Transmembrane helix</keyword>
<evidence type="ECO:0000256" key="9">
    <source>
        <dbReference type="ARBA" id="ARBA00023136"/>
    </source>
</evidence>
<feature type="transmembrane region" description="Helical" evidence="14">
    <location>
        <begin position="257"/>
        <end position="283"/>
    </location>
</feature>
<feature type="transmembrane region" description="Helical" evidence="14">
    <location>
        <begin position="119"/>
        <end position="141"/>
    </location>
</feature>
<comment type="caution">
    <text evidence="15">The sequence shown here is derived from an EMBL/GenBank/DDBJ whole genome shotgun (WGS) entry which is preliminary data.</text>
</comment>
<evidence type="ECO:0000256" key="10">
    <source>
        <dbReference type="ARBA" id="ARBA00037387"/>
    </source>
</evidence>
<comment type="function">
    <text evidence="10">The phosphoenolpyruvate-dependent sugar phosphotransferase system (sugar PTS), a major carbohydrate active transport system, catalyzes the phosphorylation of incoming sugar substrates concomitantly with their translocation across the cell membrane. The enzyme II UlaABC PTS system is involved in ascorbate transport.</text>
</comment>
<accession>A0A9D2HBD9</accession>
<dbReference type="GO" id="GO:0009401">
    <property type="term" value="P:phosphoenolpyruvate-dependent sugar phosphotransferase system"/>
    <property type="evidence" value="ECO:0007669"/>
    <property type="project" value="UniProtKB-KW"/>
</dbReference>
<keyword evidence="7 14" id="KW-0812">Transmembrane</keyword>
<evidence type="ECO:0000256" key="13">
    <source>
        <dbReference type="ARBA" id="ARBA00042859"/>
    </source>
</evidence>
<feature type="transmembrane region" description="Helical" evidence="14">
    <location>
        <begin position="408"/>
        <end position="424"/>
    </location>
</feature>
<evidence type="ECO:0000256" key="4">
    <source>
        <dbReference type="ARBA" id="ARBA00022475"/>
    </source>
</evidence>
<dbReference type="Pfam" id="PF03611">
    <property type="entry name" value="EIIC-GAT"/>
    <property type="match status" value="1"/>
</dbReference>
<evidence type="ECO:0000256" key="6">
    <source>
        <dbReference type="ARBA" id="ARBA00022683"/>
    </source>
</evidence>
<dbReference type="EMBL" id="DXAK01000030">
    <property type="protein sequence ID" value="HJA06695.1"/>
    <property type="molecule type" value="Genomic_DNA"/>
</dbReference>
<evidence type="ECO:0000256" key="1">
    <source>
        <dbReference type="ARBA" id="ARBA00004651"/>
    </source>
</evidence>
<proteinExistence type="inferred from homology"/>
<keyword evidence="4" id="KW-1003">Cell membrane</keyword>
<evidence type="ECO:0000256" key="5">
    <source>
        <dbReference type="ARBA" id="ARBA00022597"/>
    </source>
</evidence>
<dbReference type="NCBIfam" id="NF009553">
    <property type="entry name" value="PRK12997.1-5"/>
    <property type="match status" value="1"/>
</dbReference>
<keyword evidence="9 14" id="KW-0472">Membrane</keyword>
<comment type="subcellular location">
    <subcellularLocation>
        <location evidence="1">Cell membrane</location>
        <topology evidence="1">Multi-pass membrane protein</topology>
    </subcellularLocation>
</comment>
<evidence type="ECO:0000256" key="12">
    <source>
        <dbReference type="ARBA" id="ARBA00039702"/>
    </source>
</evidence>
<feature type="transmembrane region" description="Helical" evidence="14">
    <location>
        <begin position="147"/>
        <end position="166"/>
    </location>
</feature>
<evidence type="ECO:0000313" key="16">
    <source>
        <dbReference type="Proteomes" id="UP000824223"/>
    </source>
</evidence>
<feature type="transmembrane region" description="Helical" evidence="14">
    <location>
        <begin position="343"/>
        <end position="364"/>
    </location>
</feature>
<keyword evidence="5" id="KW-0762">Sugar transport</keyword>
<evidence type="ECO:0000256" key="8">
    <source>
        <dbReference type="ARBA" id="ARBA00022989"/>
    </source>
</evidence>
<feature type="transmembrane region" description="Helical" evidence="14">
    <location>
        <begin position="6"/>
        <end position="29"/>
    </location>
</feature>
<comment type="subunit">
    <text evidence="2">Homodimer.</text>
</comment>
<dbReference type="AlphaFoldDB" id="A0A9D2HBD9"/>
<keyword evidence="3" id="KW-0813">Transport</keyword>
<dbReference type="InterPro" id="IPR051562">
    <property type="entry name" value="Ascorbate-PTS_EIIC"/>
</dbReference>
<evidence type="ECO:0000256" key="3">
    <source>
        <dbReference type="ARBA" id="ARBA00022448"/>
    </source>
</evidence>
<gene>
    <name evidence="15" type="ORF">H9798_06040</name>
</gene>
<reference evidence="15" key="1">
    <citation type="journal article" date="2021" name="PeerJ">
        <title>Extensive microbial diversity within the chicken gut microbiome revealed by metagenomics and culture.</title>
        <authorList>
            <person name="Gilroy R."/>
            <person name="Ravi A."/>
            <person name="Getino M."/>
            <person name="Pursley I."/>
            <person name="Horton D.L."/>
            <person name="Alikhan N.F."/>
            <person name="Baker D."/>
            <person name="Gharbi K."/>
            <person name="Hall N."/>
            <person name="Watson M."/>
            <person name="Adriaenssens E.M."/>
            <person name="Foster-Nyarko E."/>
            <person name="Jarju S."/>
            <person name="Secka A."/>
            <person name="Antonio M."/>
            <person name="Oren A."/>
            <person name="Chaudhuri R.R."/>
            <person name="La Ragione R."/>
            <person name="Hildebrand F."/>
            <person name="Pallen M.J."/>
        </authorList>
    </citation>
    <scope>NUCLEOTIDE SEQUENCE</scope>
    <source>
        <strain evidence="15">ChiSjej2B20-11307</strain>
    </source>
</reference>
<protein>
    <recommendedName>
        <fullName evidence="12">Ascorbate-specific PTS system EIIC component</fullName>
    </recommendedName>
    <alternativeName>
        <fullName evidence="13">Ascorbate-specific permease IIC component UlaA</fullName>
    </alternativeName>
</protein>
<keyword evidence="6" id="KW-0598">Phosphotransferase system</keyword>
<feature type="transmembrane region" description="Helical" evidence="14">
    <location>
        <begin position="317"/>
        <end position="337"/>
    </location>
</feature>
<sequence length="425" mass="45098">MDTLISILTSIISQAAVLVALISFIGLVAQKASVERVMTGTLKTFLGFLIMQQGSNIITGMLDPLNEVMMEAFNIQGVIPVNEAITAMASEQYGTKMAFIAFFGLIVNILLARFTRFKYIFLSGHHTIIMAALTAVMLSMFGLPTAAVIAIGAAVVGIMSVLTPAISMPFMRKVTGGETFALGHWATTGYIFAGFMGKIFGKNPEETSTEKMELPKWMGFFKEPVILMGIGVFLIEIVCCIFAGSEFVAGYAGSTHMVVWALMQGFIFSAGVSVILLGVRMILAELVPAFKGIAEKIVPNAIPALDCPTVFTFAPNAIMVGFIGYTIGQFIAFGIFLATGMTVIIPTLLHSFFMGGTAAIFANAAGGRRGAFIGSMLTGILNNVLCSLLFPAFAAMGFAGTTFADTDFSIIGLIFYGIAHLIGAA</sequence>
<dbReference type="PANTHER" id="PTHR33843">
    <property type="entry name" value="ASCORBATE-SPECIFIC PTS SYSTEM EIIC COMPONENT"/>
    <property type="match status" value="1"/>
</dbReference>
<dbReference type="InterPro" id="IPR004703">
    <property type="entry name" value="PTS_sugar-sp_permease"/>
</dbReference>
<organism evidence="15 16">
    <name type="scientific">Candidatus Mediterraneibacter pullicola</name>
    <dbReference type="NCBI Taxonomy" id="2838682"/>
    <lineage>
        <taxon>Bacteria</taxon>
        <taxon>Bacillati</taxon>
        <taxon>Bacillota</taxon>
        <taxon>Clostridia</taxon>
        <taxon>Lachnospirales</taxon>
        <taxon>Lachnospiraceae</taxon>
        <taxon>Mediterraneibacter</taxon>
    </lineage>
</organism>
<dbReference type="GO" id="GO:0005886">
    <property type="term" value="C:plasma membrane"/>
    <property type="evidence" value="ECO:0007669"/>
    <property type="project" value="UniProtKB-SubCell"/>
</dbReference>
<comment type="similarity">
    <text evidence="11">Belongs to the UlaA family.</text>
</comment>
<evidence type="ECO:0000256" key="2">
    <source>
        <dbReference type="ARBA" id="ARBA00011738"/>
    </source>
</evidence>
<feature type="transmembrane region" description="Helical" evidence="14">
    <location>
        <begin position="225"/>
        <end position="245"/>
    </location>
</feature>
<name>A0A9D2HBD9_9FIRM</name>
<dbReference type="Proteomes" id="UP000824223">
    <property type="component" value="Unassembled WGS sequence"/>
</dbReference>
<evidence type="ECO:0000313" key="15">
    <source>
        <dbReference type="EMBL" id="HJA06695.1"/>
    </source>
</evidence>
<feature type="transmembrane region" description="Helical" evidence="14">
    <location>
        <begin position="371"/>
        <end position="396"/>
    </location>
</feature>
<evidence type="ECO:0000256" key="14">
    <source>
        <dbReference type="SAM" id="Phobius"/>
    </source>
</evidence>
<dbReference type="PANTHER" id="PTHR33843:SF4">
    <property type="entry name" value="ASCORBATE-SPECIFIC PTS SYSTEM EIIC COMPONENT"/>
    <property type="match status" value="1"/>
</dbReference>
<reference evidence="15" key="2">
    <citation type="submission" date="2021-04" db="EMBL/GenBank/DDBJ databases">
        <authorList>
            <person name="Gilroy R."/>
        </authorList>
    </citation>
    <scope>NUCLEOTIDE SEQUENCE</scope>
    <source>
        <strain evidence="15">ChiSjej2B20-11307</strain>
    </source>
</reference>
<evidence type="ECO:0000256" key="7">
    <source>
        <dbReference type="ARBA" id="ARBA00022692"/>
    </source>
</evidence>
<feature type="transmembrane region" description="Helical" evidence="14">
    <location>
        <begin position="93"/>
        <end position="112"/>
    </location>
</feature>
<evidence type="ECO:0000256" key="11">
    <source>
        <dbReference type="ARBA" id="ARBA00038218"/>
    </source>
</evidence>